<evidence type="ECO:0000313" key="3">
    <source>
        <dbReference type="Proteomes" id="UP000507222"/>
    </source>
</evidence>
<dbReference type="EMBL" id="CAEKKB010000002">
    <property type="protein sequence ID" value="CAB4300615.1"/>
    <property type="molecule type" value="Genomic_DNA"/>
</dbReference>
<keyword evidence="4" id="KW-1185">Reference proteome</keyword>
<evidence type="ECO:0000313" key="4">
    <source>
        <dbReference type="Proteomes" id="UP000507245"/>
    </source>
</evidence>
<accession>A0A6J5U1E6</accession>
<sequence length="50" mass="5555">MKPSIAREVRTRSSSGYVALWIKFEDVDCKLHQLASKLQLGQGAPSFFGT</sequence>
<reference evidence="1 3" key="2">
    <citation type="submission" date="2020-05" db="EMBL/GenBank/DDBJ databases">
        <authorList>
            <person name="Campoy J."/>
            <person name="Schneeberger K."/>
            <person name="Spophaly S."/>
        </authorList>
    </citation>
    <scope>NUCLEOTIDE SEQUENCE [LARGE SCALE GENOMIC DNA]</scope>
    <source>
        <strain evidence="1">PruArmRojPasFocal</strain>
    </source>
</reference>
<dbReference type="EMBL" id="CAEKDK010000002">
    <property type="protein sequence ID" value="CAB4270160.1"/>
    <property type="molecule type" value="Genomic_DNA"/>
</dbReference>
<proteinExistence type="predicted"/>
<reference evidence="4" key="1">
    <citation type="journal article" date="2020" name="Genome Biol.">
        <title>Gamete binning: chromosome-level and haplotype-resolved genome assembly enabled by high-throughput single-cell sequencing of gamete genomes.</title>
        <authorList>
            <person name="Campoy J.A."/>
            <person name="Sun H."/>
            <person name="Goel M."/>
            <person name="Jiao W.-B."/>
            <person name="Folz-Donahue K."/>
            <person name="Wang N."/>
            <person name="Rubio M."/>
            <person name="Liu C."/>
            <person name="Kukat C."/>
            <person name="Ruiz D."/>
            <person name="Huettel B."/>
            <person name="Schneeberger K."/>
        </authorList>
    </citation>
    <scope>NUCLEOTIDE SEQUENCE [LARGE SCALE GENOMIC DNA]</scope>
    <source>
        <strain evidence="4">cv. Rojo Pasion</strain>
    </source>
</reference>
<name>A0A6J5U1E6_PRUAR</name>
<evidence type="ECO:0000313" key="2">
    <source>
        <dbReference type="EMBL" id="CAB4300615.1"/>
    </source>
</evidence>
<protein>
    <submittedName>
        <fullName evidence="1">Uncharacterized protein</fullName>
    </submittedName>
</protein>
<gene>
    <name evidence="1" type="ORF">CURHAP_LOCUS16195</name>
    <name evidence="2" type="ORF">ORAREDHAP_LOCUS15839</name>
</gene>
<dbReference type="AlphaFoldDB" id="A0A6J5U1E6"/>
<dbReference type="Proteomes" id="UP000507245">
    <property type="component" value="Unassembled WGS sequence"/>
</dbReference>
<dbReference type="Proteomes" id="UP000507222">
    <property type="component" value="Unassembled WGS sequence"/>
</dbReference>
<evidence type="ECO:0000313" key="1">
    <source>
        <dbReference type="EMBL" id="CAB4270160.1"/>
    </source>
</evidence>
<organism evidence="1 3">
    <name type="scientific">Prunus armeniaca</name>
    <name type="common">Apricot</name>
    <name type="synonym">Armeniaca vulgaris</name>
    <dbReference type="NCBI Taxonomy" id="36596"/>
    <lineage>
        <taxon>Eukaryota</taxon>
        <taxon>Viridiplantae</taxon>
        <taxon>Streptophyta</taxon>
        <taxon>Embryophyta</taxon>
        <taxon>Tracheophyta</taxon>
        <taxon>Spermatophyta</taxon>
        <taxon>Magnoliopsida</taxon>
        <taxon>eudicotyledons</taxon>
        <taxon>Gunneridae</taxon>
        <taxon>Pentapetalae</taxon>
        <taxon>rosids</taxon>
        <taxon>fabids</taxon>
        <taxon>Rosales</taxon>
        <taxon>Rosaceae</taxon>
        <taxon>Amygdaloideae</taxon>
        <taxon>Amygdaleae</taxon>
        <taxon>Prunus</taxon>
    </lineage>
</organism>